<dbReference type="Gene3D" id="3.40.50.1000">
    <property type="entry name" value="HAD superfamily/HAD-like"/>
    <property type="match status" value="1"/>
</dbReference>
<dbReference type="EMBL" id="AP012029">
    <property type="protein sequence ID" value="BAJ63769.1"/>
    <property type="molecule type" value="Genomic_DNA"/>
</dbReference>
<evidence type="ECO:0000313" key="1">
    <source>
        <dbReference type="EMBL" id="BAJ63769.1"/>
    </source>
</evidence>
<dbReference type="eggNOG" id="COG0637">
    <property type="taxonomic scope" value="Bacteria"/>
</dbReference>
<dbReference type="PANTHER" id="PTHR18901">
    <property type="entry name" value="2-DEOXYGLUCOSE-6-PHOSPHATE PHOSPHATASE 2"/>
    <property type="match status" value="1"/>
</dbReference>
<dbReference type="SUPFAM" id="SSF56784">
    <property type="entry name" value="HAD-like"/>
    <property type="match status" value="1"/>
</dbReference>
<dbReference type="AlphaFoldDB" id="E8N5Q5"/>
<dbReference type="Gene3D" id="1.10.150.240">
    <property type="entry name" value="Putative phosphatase, domain 2"/>
    <property type="match status" value="1"/>
</dbReference>
<evidence type="ECO:0000313" key="2">
    <source>
        <dbReference type="Proteomes" id="UP000008922"/>
    </source>
</evidence>
<dbReference type="CDD" id="cd07505">
    <property type="entry name" value="HAD_BPGM-like"/>
    <property type="match status" value="1"/>
</dbReference>
<dbReference type="NCBIfam" id="TIGR01549">
    <property type="entry name" value="HAD-SF-IA-v1"/>
    <property type="match status" value="1"/>
</dbReference>
<dbReference type="Pfam" id="PF13419">
    <property type="entry name" value="HAD_2"/>
    <property type="match status" value="1"/>
</dbReference>
<dbReference type="HOGENOM" id="CLU_045011_13_3_0"/>
<dbReference type="RefSeq" id="WP_013560147.1">
    <property type="nucleotide sequence ID" value="NC_014960.1"/>
</dbReference>
<dbReference type="KEGG" id="atm:ANT_17430"/>
<dbReference type="NCBIfam" id="TIGR01509">
    <property type="entry name" value="HAD-SF-IA-v3"/>
    <property type="match status" value="1"/>
</dbReference>
<name>E8N5Q5_ANATU</name>
<dbReference type="InParanoid" id="E8N5Q5"/>
<dbReference type="GO" id="GO:0016787">
    <property type="term" value="F:hydrolase activity"/>
    <property type="evidence" value="ECO:0007669"/>
    <property type="project" value="UniProtKB-KW"/>
</dbReference>
<proteinExistence type="predicted"/>
<accession>E8N5Q5</accession>
<gene>
    <name evidence="1" type="ordered locus">ANT_17430</name>
</gene>
<dbReference type="SFLD" id="SFLDG01129">
    <property type="entry name" value="C1.5:_HAD__Beta-PGM__Phosphata"/>
    <property type="match status" value="1"/>
</dbReference>
<keyword evidence="2" id="KW-1185">Reference proteome</keyword>
<keyword evidence="1" id="KW-0378">Hydrolase</keyword>
<dbReference type="SFLD" id="SFLDG01135">
    <property type="entry name" value="C1.5.6:_HAD__Beta-PGM__Phospha"/>
    <property type="match status" value="1"/>
</dbReference>
<dbReference type="InterPro" id="IPR006439">
    <property type="entry name" value="HAD-SF_hydro_IA"/>
</dbReference>
<dbReference type="InterPro" id="IPR041492">
    <property type="entry name" value="HAD_2"/>
</dbReference>
<dbReference type="PANTHER" id="PTHR18901:SF38">
    <property type="entry name" value="PSEUDOURIDINE-5'-PHOSPHATASE"/>
    <property type="match status" value="1"/>
</dbReference>
<dbReference type="STRING" id="926569.ANT_17430"/>
<dbReference type="OrthoDB" id="9797743at2"/>
<dbReference type="InterPro" id="IPR036412">
    <property type="entry name" value="HAD-like_sf"/>
</dbReference>
<reference evidence="1 2" key="1">
    <citation type="submission" date="2010-12" db="EMBL/GenBank/DDBJ databases">
        <title>Whole genome sequence of Anaerolinea thermophila UNI-1.</title>
        <authorList>
            <person name="Narita-Yamada S."/>
            <person name="Kishi E."/>
            <person name="Watanabe Y."/>
            <person name="Takasaki K."/>
            <person name="Ankai A."/>
            <person name="Oguchi A."/>
            <person name="Fukui S."/>
            <person name="Takahashi M."/>
            <person name="Yashiro I."/>
            <person name="Hosoyama A."/>
            <person name="Sekiguchi Y."/>
            <person name="Hanada S."/>
            <person name="Fujita N."/>
        </authorList>
    </citation>
    <scope>NUCLEOTIDE SEQUENCE [LARGE SCALE GENOMIC DNA]</scope>
    <source>
        <strain evidence="2">DSM 14523 / JCM 11388 / NBRC 100420 / UNI-1</strain>
    </source>
</reference>
<sequence>MTIEALIFDLDGLLIDSERLSQRSWSQVMAEAGYLLSEDIYHQMIGRTEKDVKAILKQAFGNNFPFEDMYRKREQRFFEIIEQEGMPRKAGWDELAQYILQNGLRTAVASSTYRRLAEKKLSAARLLSFFEVIVTGDEVSHGKPAPDLFLTAASKLAIPPEKCVVLEDSEAGIQAAYNAGMKCIHIPDIQPISPQTLMLVWHQVSSLAKVREILEKEIS</sequence>
<dbReference type="Proteomes" id="UP000008922">
    <property type="component" value="Chromosome"/>
</dbReference>
<dbReference type="InterPro" id="IPR023198">
    <property type="entry name" value="PGP-like_dom2"/>
</dbReference>
<dbReference type="PRINTS" id="PR00413">
    <property type="entry name" value="HADHALOGNASE"/>
</dbReference>
<dbReference type="SFLD" id="SFLDS00003">
    <property type="entry name" value="Haloacid_Dehalogenase"/>
    <property type="match status" value="1"/>
</dbReference>
<organism evidence="1 2">
    <name type="scientific">Anaerolinea thermophila (strain DSM 14523 / JCM 11388 / NBRC 100420 / UNI-1)</name>
    <dbReference type="NCBI Taxonomy" id="926569"/>
    <lineage>
        <taxon>Bacteria</taxon>
        <taxon>Bacillati</taxon>
        <taxon>Chloroflexota</taxon>
        <taxon>Anaerolineae</taxon>
        <taxon>Anaerolineales</taxon>
        <taxon>Anaerolineaceae</taxon>
        <taxon>Anaerolinea</taxon>
    </lineage>
</organism>
<protein>
    <submittedName>
        <fullName evidence="1">Hydrolase</fullName>
    </submittedName>
</protein>
<dbReference type="FunCoup" id="E8N5Q5">
    <property type="interactions" value="373"/>
</dbReference>
<dbReference type="InterPro" id="IPR023214">
    <property type="entry name" value="HAD_sf"/>
</dbReference>